<evidence type="ECO:0000256" key="6">
    <source>
        <dbReference type="SAM" id="Phobius"/>
    </source>
</evidence>
<evidence type="ECO:0000313" key="8">
    <source>
        <dbReference type="EMBL" id="PQL93453.1"/>
    </source>
</evidence>
<evidence type="ECO:0000256" key="4">
    <source>
        <dbReference type="ARBA" id="ARBA00022989"/>
    </source>
</evidence>
<gene>
    <name evidence="8" type="ORF">C4S77_04730</name>
</gene>
<comment type="similarity">
    <text evidence="2">Belongs to the EamA transporter family.</text>
</comment>
<proteinExistence type="inferred from homology"/>
<dbReference type="InterPro" id="IPR037185">
    <property type="entry name" value="EmrE-like"/>
</dbReference>
<keyword evidence="9" id="KW-1185">Reference proteome</keyword>
<evidence type="ECO:0000256" key="1">
    <source>
        <dbReference type="ARBA" id="ARBA00004141"/>
    </source>
</evidence>
<dbReference type="RefSeq" id="WP_105246445.1">
    <property type="nucleotide sequence ID" value="NZ_PSZM01000034.1"/>
</dbReference>
<feature type="domain" description="EamA" evidence="7">
    <location>
        <begin position="7"/>
        <end position="147"/>
    </location>
</feature>
<dbReference type="PANTHER" id="PTHR32322:SF2">
    <property type="entry name" value="EAMA DOMAIN-CONTAINING PROTEIN"/>
    <property type="match status" value="1"/>
</dbReference>
<evidence type="ECO:0000259" key="7">
    <source>
        <dbReference type="Pfam" id="PF00892"/>
    </source>
</evidence>
<feature type="transmembrane region" description="Helical" evidence="6">
    <location>
        <begin position="228"/>
        <end position="249"/>
    </location>
</feature>
<comment type="subcellular location">
    <subcellularLocation>
        <location evidence="1">Membrane</location>
        <topology evidence="1">Multi-pass membrane protein</topology>
    </subcellularLocation>
</comment>
<feature type="transmembrane region" description="Helical" evidence="6">
    <location>
        <begin position="40"/>
        <end position="61"/>
    </location>
</feature>
<dbReference type="InterPro" id="IPR000620">
    <property type="entry name" value="EamA_dom"/>
</dbReference>
<feature type="transmembrane region" description="Helical" evidence="6">
    <location>
        <begin position="103"/>
        <end position="124"/>
    </location>
</feature>
<dbReference type="Pfam" id="PF00892">
    <property type="entry name" value="EamA"/>
    <property type="match status" value="2"/>
</dbReference>
<accession>A0A2S8AEI4</accession>
<evidence type="ECO:0000313" key="9">
    <source>
        <dbReference type="Proteomes" id="UP000238042"/>
    </source>
</evidence>
<feature type="domain" description="EamA" evidence="7">
    <location>
        <begin position="163"/>
        <end position="300"/>
    </location>
</feature>
<feature type="transmembrane region" description="Helical" evidence="6">
    <location>
        <begin position="73"/>
        <end position="91"/>
    </location>
</feature>
<dbReference type="EMBL" id="PSZM01000034">
    <property type="protein sequence ID" value="PQL93453.1"/>
    <property type="molecule type" value="Genomic_DNA"/>
</dbReference>
<organism evidence="8 9">
    <name type="scientific">Apibacter adventoris</name>
    <dbReference type="NCBI Taxonomy" id="1679466"/>
    <lineage>
        <taxon>Bacteria</taxon>
        <taxon>Pseudomonadati</taxon>
        <taxon>Bacteroidota</taxon>
        <taxon>Flavobacteriia</taxon>
        <taxon>Flavobacteriales</taxon>
        <taxon>Weeksellaceae</taxon>
        <taxon>Apibacter</taxon>
    </lineage>
</organism>
<feature type="transmembrane region" description="Helical" evidence="6">
    <location>
        <begin position="163"/>
        <end position="180"/>
    </location>
</feature>
<dbReference type="SUPFAM" id="SSF103481">
    <property type="entry name" value="Multidrug resistance efflux transporter EmrE"/>
    <property type="match status" value="2"/>
</dbReference>
<dbReference type="AlphaFoldDB" id="A0A2S8AEI4"/>
<sequence length="310" mass="35334">MDKKYLGSFFIILASVMLGIDGGILIGLYYKIFHFYNVKFIVFVAHLIPTLFLSVFCFRKYKMLKIFSWNDYVYLFLIALFGGTIGTLSIVKALQLSGFSKVSIVILLQKLQPVFAIAMSIIILKEKPNLKFFIVALVALVASYLLAFGFQSPMMLESNNIQAICYSLLAAFSYGSSLVFGKKILHKYDFFTSTFYRFFFTTIIVGVLVILSGNLISDINYFLDNRSLLLFAVFCSFWGLTEVFVYYVGLKNTPALLTSIFELTYPFTVVLIDTFVNKYYLSSLQIFAVVLLLGSIIYLNLNNRKIIRNK</sequence>
<keyword evidence="3 6" id="KW-0812">Transmembrane</keyword>
<name>A0A2S8AEI4_9FLAO</name>
<dbReference type="OrthoDB" id="6212796at2"/>
<comment type="caution">
    <text evidence="8">The sequence shown here is derived from an EMBL/GenBank/DDBJ whole genome shotgun (WGS) entry which is preliminary data.</text>
</comment>
<reference evidence="8 9" key="1">
    <citation type="submission" date="2018-02" db="EMBL/GenBank/DDBJ databases">
        <title>Genome sequences of Apibacter spp., gut symbionts of Asian honey bees.</title>
        <authorList>
            <person name="Kwong W.K."/>
            <person name="Steele M.I."/>
            <person name="Moran N.A."/>
        </authorList>
    </citation>
    <scope>NUCLEOTIDE SEQUENCE [LARGE SCALE GENOMIC DNA]</scope>
    <source>
        <strain evidence="9">wkB301</strain>
    </source>
</reference>
<feature type="transmembrane region" description="Helical" evidence="6">
    <location>
        <begin position="279"/>
        <end position="301"/>
    </location>
</feature>
<evidence type="ECO:0000256" key="5">
    <source>
        <dbReference type="ARBA" id="ARBA00023136"/>
    </source>
</evidence>
<evidence type="ECO:0000256" key="2">
    <source>
        <dbReference type="ARBA" id="ARBA00007362"/>
    </source>
</evidence>
<dbReference type="Proteomes" id="UP000238042">
    <property type="component" value="Unassembled WGS sequence"/>
</dbReference>
<keyword evidence="4 6" id="KW-1133">Transmembrane helix</keyword>
<dbReference type="PANTHER" id="PTHR32322">
    <property type="entry name" value="INNER MEMBRANE TRANSPORTER"/>
    <property type="match status" value="1"/>
</dbReference>
<keyword evidence="5 6" id="KW-0472">Membrane</keyword>
<feature type="transmembrane region" description="Helical" evidence="6">
    <location>
        <begin position="195"/>
        <end position="216"/>
    </location>
</feature>
<feature type="transmembrane region" description="Helical" evidence="6">
    <location>
        <begin position="130"/>
        <end position="151"/>
    </location>
</feature>
<evidence type="ECO:0000256" key="3">
    <source>
        <dbReference type="ARBA" id="ARBA00022692"/>
    </source>
</evidence>
<dbReference type="GO" id="GO:0016020">
    <property type="term" value="C:membrane"/>
    <property type="evidence" value="ECO:0007669"/>
    <property type="project" value="UniProtKB-SubCell"/>
</dbReference>
<dbReference type="InterPro" id="IPR050638">
    <property type="entry name" value="AA-Vitamin_Transporters"/>
</dbReference>
<feature type="transmembrane region" description="Helical" evidence="6">
    <location>
        <begin position="6"/>
        <end position="28"/>
    </location>
</feature>
<protein>
    <submittedName>
        <fullName evidence="8">EamA family transporter</fullName>
    </submittedName>
</protein>